<accession>A0ABQ5AJC8</accession>
<reference evidence="2" key="2">
    <citation type="submission" date="2022-01" db="EMBL/GenBank/DDBJ databases">
        <authorList>
            <person name="Yamashiro T."/>
            <person name="Shiraishi A."/>
            <person name="Satake H."/>
            <person name="Nakayama K."/>
        </authorList>
    </citation>
    <scope>NUCLEOTIDE SEQUENCE</scope>
</reference>
<feature type="compositionally biased region" description="Basic and acidic residues" evidence="1">
    <location>
        <begin position="252"/>
        <end position="287"/>
    </location>
</feature>
<gene>
    <name evidence="2" type="ORF">Tco_0822886</name>
</gene>
<evidence type="ECO:0000313" key="3">
    <source>
        <dbReference type="Proteomes" id="UP001151760"/>
    </source>
</evidence>
<reference evidence="2" key="1">
    <citation type="journal article" date="2022" name="Int. J. Mol. Sci.">
        <title>Draft Genome of Tanacetum Coccineum: Genomic Comparison of Closely Related Tanacetum-Family Plants.</title>
        <authorList>
            <person name="Yamashiro T."/>
            <person name="Shiraishi A."/>
            <person name="Nakayama K."/>
            <person name="Satake H."/>
        </authorList>
    </citation>
    <scope>NUCLEOTIDE SEQUENCE</scope>
</reference>
<feature type="region of interest" description="Disordered" evidence="1">
    <location>
        <begin position="535"/>
        <end position="591"/>
    </location>
</feature>
<name>A0ABQ5AJC8_9ASTR</name>
<evidence type="ECO:0000313" key="2">
    <source>
        <dbReference type="EMBL" id="GJT01717.1"/>
    </source>
</evidence>
<organism evidence="2 3">
    <name type="scientific">Tanacetum coccineum</name>
    <dbReference type="NCBI Taxonomy" id="301880"/>
    <lineage>
        <taxon>Eukaryota</taxon>
        <taxon>Viridiplantae</taxon>
        <taxon>Streptophyta</taxon>
        <taxon>Embryophyta</taxon>
        <taxon>Tracheophyta</taxon>
        <taxon>Spermatophyta</taxon>
        <taxon>Magnoliopsida</taxon>
        <taxon>eudicotyledons</taxon>
        <taxon>Gunneridae</taxon>
        <taxon>Pentapetalae</taxon>
        <taxon>asterids</taxon>
        <taxon>campanulids</taxon>
        <taxon>Asterales</taxon>
        <taxon>Asteraceae</taxon>
        <taxon>Asteroideae</taxon>
        <taxon>Anthemideae</taxon>
        <taxon>Anthemidinae</taxon>
        <taxon>Tanacetum</taxon>
    </lineage>
</organism>
<feature type="region of interest" description="Disordered" evidence="1">
    <location>
        <begin position="159"/>
        <end position="291"/>
    </location>
</feature>
<evidence type="ECO:0000256" key="1">
    <source>
        <dbReference type="SAM" id="MobiDB-lite"/>
    </source>
</evidence>
<feature type="compositionally biased region" description="Acidic residues" evidence="1">
    <location>
        <begin position="219"/>
        <end position="236"/>
    </location>
</feature>
<protein>
    <submittedName>
        <fullName evidence="2">Uncharacterized protein</fullName>
    </submittedName>
</protein>
<comment type="caution">
    <text evidence="2">The sequence shown here is derived from an EMBL/GenBank/DDBJ whole genome shotgun (WGS) entry which is preliminary data.</text>
</comment>
<dbReference type="EMBL" id="BQNB010012292">
    <property type="protein sequence ID" value="GJT01717.1"/>
    <property type="molecule type" value="Genomic_DNA"/>
</dbReference>
<dbReference type="Proteomes" id="UP001151760">
    <property type="component" value="Unassembled WGS sequence"/>
</dbReference>
<sequence>MYYPRFTKAIIHHFLIQEKSLSWRNKIGMHTSKDDYLINSLRFVSAKESTRIYGAILPECLNSPAMKESKAYKTYLGYATGVVPPKMAQNFKKAFPSKKDSDLVLVDEEPVTKGKRVKRPAKKSTTKPAAGVVIREAPVETKSKKEAQMKEVRKKILRDFHKTHPSGSGTVAEKPPSVDKITPTVTSEGTGNDEDDINNDQDSSNKDSEQENESKEQVSDSEQEEESEDDDQEEEEFVHTPSPTNDKDDDNLESKSDDVNKSNKESEDVNKSNEESDDVIKGDKEIVQGEDADAEMIDAQQGNENLETTQEQVVEDAHVIISTVTKKTEVPVTSSSHVHVHHEVPRTQAPTLLTIPASVITESSPVYTNIPQSSQTFTPPPILTTPNPSPTNETTNPLSTLPDYASVFRFNDRITTLEKEVAELKKDPLHTQVTTLILPKEVSNFTPPVIEALIKESRDEVNLAKVSSQPHSTYEAASTPTEFELKKILIDKMEKSESYLAAFEHRDFYDSLKKSYDLDKDFFFSYDVYSLKRSRKDKDKDEDPSAGSDRGLKKRKLSKDAEPTTSPKKKDSTSGSSKGTKSQPKSFGKSIQSEEPVFKVADSYMPQDQEENLGDNVASKEARRWISFCCYICQNGDVIDWYVGKTIQEGPTQNWLMTLAASTSTDKSLKDFDELMSTPIDFSGYILNGLKIKNLTQEILLGPAFRLLKGTRSNYAKLEYDFEECYKALSEKLDWENPKGGDYPFDLFKPLPLITYGKRQRLPFEYFINNDLKEQRKSFYAYARGIQSRGDVYSTKRILAVTHVKVMRKHGYGYMEEIVVRRADNVLYRFKEGDFPRLWINDIEDMLILVVHNRLINLSGDDVADFSKSPQKECFTPQKSSYLEANLKKRHPYTPYKDPQGFIYVDDYKRNRLMHSDELYKFGDGTLTRLLSSLEDITKNIDIEYLPKRRWNTLEKKRAHFMIKDINKLLKERRMMRSLEKFVGGRLYGTDLRLLQRTI</sequence>
<keyword evidence="3" id="KW-1185">Reference proteome</keyword>
<proteinExistence type="predicted"/>
<feature type="compositionally biased region" description="Basic and acidic residues" evidence="1">
    <location>
        <begin position="203"/>
        <end position="218"/>
    </location>
</feature>
<feature type="compositionally biased region" description="Basic and acidic residues" evidence="1">
    <location>
        <begin position="558"/>
        <end position="572"/>
    </location>
</feature>
<feature type="compositionally biased region" description="Low complexity" evidence="1">
    <location>
        <begin position="573"/>
        <end position="586"/>
    </location>
</feature>